<keyword evidence="3" id="KW-0238">DNA-binding</keyword>
<organism evidence="5 6">
    <name type="scientific">Pseudoxanthomonas suwonensis</name>
    <dbReference type="NCBI Taxonomy" id="314722"/>
    <lineage>
        <taxon>Bacteria</taxon>
        <taxon>Pseudomonadati</taxon>
        <taxon>Pseudomonadota</taxon>
        <taxon>Gammaproteobacteria</taxon>
        <taxon>Lysobacterales</taxon>
        <taxon>Lysobacteraceae</taxon>
        <taxon>Pseudoxanthomonas</taxon>
    </lineage>
</organism>
<name>A0A0E3Z3K2_9GAMM</name>
<dbReference type="KEGG" id="psuw:WQ53_15515"/>
<dbReference type="InterPro" id="IPR036388">
    <property type="entry name" value="WH-like_DNA-bd_sf"/>
</dbReference>
<keyword evidence="2" id="KW-0805">Transcription regulation</keyword>
<evidence type="ECO:0000313" key="5">
    <source>
        <dbReference type="EMBL" id="AKC87963.1"/>
    </source>
</evidence>
<dbReference type="InterPro" id="IPR005650">
    <property type="entry name" value="BlaI_family"/>
</dbReference>
<dbReference type="GO" id="GO:0045892">
    <property type="term" value="P:negative regulation of DNA-templated transcription"/>
    <property type="evidence" value="ECO:0007669"/>
    <property type="project" value="InterPro"/>
</dbReference>
<dbReference type="PATRIC" id="fig|314722.6.peg.3360"/>
<keyword evidence="6" id="KW-1185">Reference proteome</keyword>
<evidence type="ECO:0000256" key="4">
    <source>
        <dbReference type="ARBA" id="ARBA00023163"/>
    </source>
</evidence>
<dbReference type="GO" id="GO:0003677">
    <property type="term" value="F:DNA binding"/>
    <property type="evidence" value="ECO:0007669"/>
    <property type="project" value="UniProtKB-KW"/>
</dbReference>
<dbReference type="Proteomes" id="UP000033067">
    <property type="component" value="Chromosome"/>
</dbReference>
<protein>
    <submittedName>
        <fullName evidence="5">Transcriptional regulator</fullName>
    </submittedName>
</protein>
<dbReference type="Pfam" id="PF03965">
    <property type="entry name" value="Penicillinase_R"/>
    <property type="match status" value="1"/>
</dbReference>
<dbReference type="AlphaFoldDB" id="A0A0E3Z3K2"/>
<dbReference type="EMBL" id="CP011144">
    <property type="protein sequence ID" value="AKC87963.1"/>
    <property type="molecule type" value="Genomic_DNA"/>
</dbReference>
<evidence type="ECO:0000256" key="1">
    <source>
        <dbReference type="ARBA" id="ARBA00011046"/>
    </source>
</evidence>
<dbReference type="Gene3D" id="1.10.10.10">
    <property type="entry name" value="Winged helix-like DNA-binding domain superfamily/Winged helix DNA-binding domain"/>
    <property type="match status" value="1"/>
</dbReference>
<reference evidence="5 6" key="1">
    <citation type="journal article" date="2015" name="Genome Announc.">
        <title>Complete Genome Sequence of Pseudoxanthomonas suwonensis Strain J1, a Cellulose-Degrading Bacterium Isolated from Leaf- and Wood-Enriched Soil.</title>
        <authorList>
            <person name="Hou L."/>
            <person name="Jiang J."/>
            <person name="Xu Z."/>
            <person name="Zhou Y."/>
            <person name="Leung F.C."/>
        </authorList>
    </citation>
    <scope>NUCLEOTIDE SEQUENCE [LARGE SCALE GENOMIC DNA]</scope>
    <source>
        <strain evidence="5 6">J1</strain>
    </source>
</reference>
<gene>
    <name evidence="5" type="ORF">WQ53_15515</name>
</gene>
<dbReference type="SUPFAM" id="SSF46785">
    <property type="entry name" value="Winged helix' DNA-binding domain"/>
    <property type="match status" value="1"/>
</dbReference>
<dbReference type="InterPro" id="IPR036390">
    <property type="entry name" value="WH_DNA-bd_sf"/>
</dbReference>
<comment type="similarity">
    <text evidence="1">Belongs to the BlaI transcriptional regulatory family.</text>
</comment>
<accession>A0A0E3Z3K2</accession>
<keyword evidence="4" id="KW-0804">Transcription</keyword>
<evidence type="ECO:0000313" key="6">
    <source>
        <dbReference type="Proteomes" id="UP000033067"/>
    </source>
</evidence>
<proteinExistence type="inferred from homology"/>
<sequence>MSRPHDRKPRPPRPTAAELDLLRVIWRQGPSTAREVHQALQAERPELQQATVLRLLQVMHGKGLVVRDESQRSHVYAAAHAQDALQTNLLGELIHKAFAGSGKALVMAALDGHVSEREREEIRRLLQETEPRAPGKGGKRHA</sequence>
<dbReference type="OrthoDB" id="279010at2"/>
<evidence type="ECO:0000256" key="3">
    <source>
        <dbReference type="ARBA" id="ARBA00023125"/>
    </source>
</evidence>
<evidence type="ECO:0000256" key="2">
    <source>
        <dbReference type="ARBA" id="ARBA00023015"/>
    </source>
</evidence>
<dbReference type="RefSeq" id="WP_052633586.1">
    <property type="nucleotide sequence ID" value="NZ_CP011144.1"/>
</dbReference>